<reference evidence="2" key="1">
    <citation type="journal article" date="2023" name="G3 (Bethesda)">
        <title>Genome assembly and association tests identify interacting loci associated with vigor, precocity, and sex in interspecific pistachio rootstocks.</title>
        <authorList>
            <person name="Palmer W."/>
            <person name="Jacygrad E."/>
            <person name="Sagayaradj S."/>
            <person name="Cavanaugh K."/>
            <person name="Han R."/>
            <person name="Bertier L."/>
            <person name="Beede B."/>
            <person name="Kafkas S."/>
            <person name="Golino D."/>
            <person name="Preece J."/>
            <person name="Michelmore R."/>
        </authorList>
    </citation>
    <scope>NUCLEOTIDE SEQUENCE [LARGE SCALE GENOMIC DNA]</scope>
</reference>
<evidence type="ECO:0000313" key="1">
    <source>
        <dbReference type="EMBL" id="KAJ0038592.1"/>
    </source>
</evidence>
<proteinExistence type="predicted"/>
<comment type="caution">
    <text evidence="1">The sequence shown here is derived from an EMBL/GenBank/DDBJ whole genome shotgun (WGS) entry which is preliminary data.</text>
</comment>
<gene>
    <name evidence="1" type="ORF">Pint_23879</name>
</gene>
<evidence type="ECO:0000313" key="2">
    <source>
        <dbReference type="Proteomes" id="UP001163603"/>
    </source>
</evidence>
<accession>A0ACC0YKM2</accession>
<sequence length="78" mass="8487">MFLLLITLLGTSMVIGDGILAPCISVLSVVGGIKAATSTTTEVRSADTSRRTSKRVRQPPEWYKNYVAMEAELEDDVI</sequence>
<keyword evidence="2" id="KW-1185">Reference proteome</keyword>
<dbReference type="EMBL" id="CM047741">
    <property type="protein sequence ID" value="KAJ0038592.1"/>
    <property type="molecule type" value="Genomic_DNA"/>
</dbReference>
<name>A0ACC0YKM2_9ROSI</name>
<protein>
    <submittedName>
        <fullName evidence="1">Uncharacterized protein</fullName>
    </submittedName>
</protein>
<organism evidence="1 2">
    <name type="scientific">Pistacia integerrima</name>
    <dbReference type="NCBI Taxonomy" id="434235"/>
    <lineage>
        <taxon>Eukaryota</taxon>
        <taxon>Viridiplantae</taxon>
        <taxon>Streptophyta</taxon>
        <taxon>Embryophyta</taxon>
        <taxon>Tracheophyta</taxon>
        <taxon>Spermatophyta</taxon>
        <taxon>Magnoliopsida</taxon>
        <taxon>eudicotyledons</taxon>
        <taxon>Gunneridae</taxon>
        <taxon>Pentapetalae</taxon>
        <taxon>rosids</taxon>
        <taxon>malvids</taxon>
        <taxon>Sapindales</taxon>
        <taxon>Anacardiaceae</taxon>
        <taxon>Pistacia</taxon>
    </lineage>
</organism>
<dbReference type="Proteomes" id="UP001163603">
    <property type="component" value="Chromosome 6"/>
</dbReference>